<evidence type="ECO:0000313" key="11">
    <source>
        <dbReference type="Proteomes" id="UP000275385"/>
    </source>
</evidence>
<comment type="caution">
    <text evidence="10">The sequence shown here is derived from an EMBL/GenBank/DDBJ whole genome shotgun (WGS) entry which is preliminary data.</text>
</comment>
<keyword evidence="5" id="KW-0571">Peptide transport</keyword>
<evidence type="ECO:0000256" key="1">
    <source>
        <dbReference type="ARBA" id="ARBA00004141"/>
    </source>
</evidence>
<dbReference type="InterPro" id="IPR004813">
    <property type="entry name" value="OPT"/>
</dbReference>
<evidence type="ECO:0000256" key="7">
    <source>
        <dbReference type="ARBA" id="ARBA00022989"/>
    </source>
</evidence>
<feature type="transmembrane region" description="Helical" evidence="9">
    <location>
        <begin position="740"/>
        <end position="760"/>
    </location>
</feature>
<dbReference type="OrthoDB" id="9986677at2759"/>
<dbReference type="InterPro" id="IPR004648">
    <property type="entry name" value="Oligpept_transpt"/>
</dbReference>
<gene>
    <name evidence="10" type="ORF">DL546_009157</name>
</gene>
<feature type="transmembrane region" description="Helical" evidence="9">
    <location>
        <begin position="406"/>
        <end position="425"/>
    </location>
</feature>
<evidence type="ECO:0000256" key="2">
    <source>
        <dbReference type="ARBA" id="ARBA00008807"/>
    </source>
</evidence>
<dbReference type="Proteomes" id="UP000275385">
    <property type="component" value="Unassembled WGS sequence"/>
</dbReference>
<comment type="similarity">
    <text evidence="2">Belongs to the oligopeptide OPT transporter family.</text>
</comment>
<protein>
    <recommendedName>
        <fullName evidence="12">OPT family small oligopeptide transporter</fullName>
    </recommendedName>
</protein>
<dbReference type="GO" id="GO:0035673">
    <property type="term" value="F:oligopeptide transmembrane transporter activity"/>
    <property type="evidence" value="ECO:0007669"/>
    <property type="project" value="InterPro"/>
</dbReference>
<dbReference type="AlphaFoldDB" id="A0A420YHU0"/>
<organism evidence="10 11">
    <name type="scientific">Coniochaeta pulveracea</name>
    <dbReference type="NCBI Taxonomy" id="177199"/>
    <lineage>
        <taxon>Eukaryota</taxon>
        <taxon>Fungi</taxon>
        <taxon>Dikarya</taxon>
        <taxon>Ascomycota</taxon>
        <taxon>Pezizomycotina</taxon>
        <taxon>Sordariomycetes</taxon>
        <taxon>Sordariomycetidae</taxon>
        <taxon>Coniochaetales</taxon>
        <taxon>Coniochaetaceae</taxon>
        <taxon>Coniochaeta</taxon>
    </lineage>
</organism>
<evidence type="ECO:0000256" key="5">
    <source>
        <dbReference type="ARBA" id="ARBA00022856"/>
    </source>
</evidence>
<keyword evidence="3" id="KW-0813">Transport</keyword>
<keyword evidence="4 9" id="KW-0812">Transmembrane</keyword>
<evidence type="ECO:0000256" key="3">
    <source>
        <dbReference type="ARBA" id="ARBA00022448"/>
    </source>
</evidence>
<feature type="transmembrane region" description="Helical" evidence="9">
    <location>
        <begin position="473"/>
        <end position="490"/>
    </location>
</feature>
<feature type="transmembrane region" description="Helical" evidence="9">
    <location>
        <begin position="781"/>
        <end position="807"/>
    </location>
</feature>
<keyword evidence="6" id="KW-0653">Protein transport</keyword>
<keyword evidence="8 9" id="KW-0472">Membrane</keyword>
<feature type="transmembrane region" description="Helical" evidence="9">
    <location>
        <begin position="328"/>
        <end position="349"/>
    </location>
</feature>
<feature type="transmembrane region" description="Helical" evidence="9">
    <location>
        <begin position="154"/>
        <end position="171"/>
    </location>
</feature>
<reference evidence="10 11" key="1">
    <citation type="submission" date="2018-08" db="EMBL/GenBank/DDBJ databases">
        <title>Draft genome of the lignicolous fungus Coniochaeta pulveracea.</title>
        <authorList>
            <person name="Borstlap C.J."/>
            <person name="De Witt R.N."/>
            <person name="Botha A."/>
            <person name="Volschenk H."/>
        </authorList>
    </citation>
    <scope>NUCLEOTIDE SEQUENCE [LARGE SCALE GENOMIC DNA]</scope>
    <source>
        <strain evidence="10 11">CAB683</strain>
    </source>
</reference>
<feature type="transmembrane region" description="Helical" evidence="9">
    <location>
        <begin position="819"/>
        <end position="841"/>
    </location>
</feature>
<dbReference type="Pfam" id="PF03169">
    <property type="entry name" value="OPT"/>
    <property type="match status" value="1"/>
</dbReference>
<proteinExistence type="inferred from homology"/>
<evidence type="ECO:0000256" key="8">
    <source>
        <dbReference type="ARBA" id="ARBA00023136"/>
    </source>
</evidence>
<feature type="transmembrane region" description="Helical" evidence="9">
    <location>
        <begin position="285"/>
        <end position="307"/>
    </location>
</feature>
<feature type="transmembrane region" description="Helical" evidence="9">
    <location>
        <begin position="563"/>
        <end position="583"/>
    </location>
</feature>
<dbReference type="GO" id="GO:0016020">
    <property type="term" value="C:membrane"/>
    <property type="evidence" value="ECO:0007669"/>
    <property type="project" value="UniProtKB-SubCell"/>
</dbReference>
<sequence>MSDPVNVEKRVHGSSGVVDEKTPYETYASRQSTASEIPAGEAVLGHDFVMTEKDLIEAKAIAGSMSLEEVRALMTNVLTIHNNDPNFPHTVLERIKEFLGDEAIFDNPEKHEDIIYEMKLEAALITNNSPYAEVRAVVDNHDDPNTPCSTIRSWVLGLAFSCILGFINQLFSIRQPSITVLANVAQLLAYPFGKACERYLPDWGFTLFGVRHSLNPGPFTKKEHMLITIMANVAYQVPYTNYVVWSQYLPQYFNQKYAGQFAYQLLIAFGTNFIGYGMAGLSRRFLVYPASCVWPASLVTIALNQAFHNETNTSVLGPFKRYFSMSRFKFFLLSFSAMFVYFWFPNFIWTSLSIFSWMSWIAPNNMKLNTIVGMNNGLGLNPWPTFDWNILCFDQLDPLMVPFFSTVNRAIGMIFSFFIILAVYFSNTYNTGYLPINSNRVFDNTASLYNVSRAINEKGLFDSAKYEAYSQPYLAAGNLVIYIFFFAIFTSSPPPRHPYSAATSNILTDPAALTYIYLNHWAEVKMGFRNLWNSFRKNKTTEVGQYKDIHNRLMAHYPEVPEWWFAIVLVIAIAFAIAGIANWETYTTPGVVFYGLALCLIFIIPVGLIKSMTGIEVTLNVLAEFIGGSWAEGNALAMNFFKSFGYVTCAHAVWFANDLKLAHYLHIPPRHTFFAQLIATLVSTFVCVGILNFQMNQIDGVCTPNQPQHYTCPGINTFFTAAVLWGTVGPKKVFGAGGQYTALLVGWPLGVVIPVIFWLFQRRFKHKAWTRQIHPIALIYGCIYWAPYNLSYVLPAIPIGWFSWIYIKNRYLAFWSKYNFVLSASFSSGIAISAIVMFFALQWKGEELNWWGNNVVYQGCEDTACTLKTLADGETFGPPPGSWH</sequence>
<feature type="transmembrane region" description="Helical" evidence="9">
    <location>
        <begin position="711"/>
        <end position="728"/>
    </location>
</feature>
<feature type="transmembrane region" description="Helical" evidence="9">
    <location>
        <begin position="590"/>
        <end position="609"/>
    </location>
</feature>
<dbReference type="PANTHER" id="PTHR22601">
    <property type="entry name" value="ISP4 LIKE PROTEIN"/>
    <property type="match status" value="1"/>
</dbReference>
<feature type="transmembrane region" description="Helical" evidence="9">
    <location>
        <begin position="261"/>
        <end position="279"/>
    </location>
</feature>
<evidence type="ECO:0000256" key="4">
    <source>
        <dbReference type="ARBA" id="ARBA00022692"/>
    </source>
</evidence>
<evidence type="ECO:0000256" key="6">
    <source>
        <dbReference type="ARBA" id="ARBA00022927"/>
    </source>
</evidence>
<evidence type="ECO:0008006" key="12">
    <source>
        <dbReference type="Google" id="ProtNLM"/>
    </source>
</evidence>
<evidence type="ECO:0000256" key="9">
    <source>
        <dbReference type="SAM" id="Phobius"/>
    </source>
</evidence>
<dbReference type="EMBL" id="QVQW01000009">
    <property type="protein sequence ID" value="RKU47458.1"/>
    <property type="molecule type" value="Genomic_DNA"/>
</dbReference>
<dbReference type="NCBIfam" id="TIGR00728">
    <property type="entry name" value="OPT_sfam"/>
    <property type="match status" value="1"/>
</dbReference>
<accession>A0A420YHU0</accession>
<evidence type="ECO:0000313" key="10">
    <source>
        <dbReference type="EMBL" id="RKU47458.1"/>
    </source>
</evidence>
<keyword evidence="7 9" id="KW-1133">Transmembrane helix</keyword>
<dbReference type="GO" id="GO:0015031">
    <property type="term" value="P:protein transport"/>
    <property type="evidence" value="ECO:0007669"/>
    <property type="project" value="UniProtKB-KW"/>
</dbReference>
<name>A0A420YHU0_9PEZI</name>
<comment type="subcellular location">
    <subcellularLocation>
        <location evidence="1">Membrane</location>
        <topology evidence="1">Multi-pass membrane protein</topology>
    </subcellularLocation>
</comment>
<keyword evidence="11" id="KW-1185">Reference proteome</keyword>
<dbReference type="NCBIfam" id="TIGR00727">
    <property type="entry name" value="ISP4_OPT"/>
    <property type="match status" value="1"/>
</dbReference>
<feature type="transmembrane region" description="Helical" evidence="9">
    <location>
        <begin position="673"/>
        <end position="691"/>
    </location>
</feature>